<comment type="caution">
    <text evidence="1">The sequence shown here is derived from an EMBL/GenBank/DDBJ whole genome shotgun (WGS) entry which is preliminary data.</text>
</comment>
<dbReference type="Proteomes" id="UP000813824">
    <property type="component" value="Unassembled WGS sequence"/>
</dbReference>
<name>A0A8K0UEQ2_9AGAR</name>
<sequence>MRGRMLMGVLRWERTRRRRFWNPSLDLPQRCLDLSLLSRGMRCRVLHGPAEWCESGRTHTALMTTASSPIMSV</sequence>
<gene>
    <name evidence="1" type="ORF">BXZ70DRAFT_1073654</name>
</gene>
<protein>
    <submittedName>
        <fullName evidence="1">Uncharacterized protein</fullName>
    </submittedName>
</protein>
<reference evidence="1" key="1">
    <citation type="journal article" date="2021" name="New Phytol.">
        <title>Evolutionary innovations through gain and loss of genes in the ectomycorrhizal Boletales.</title>
        <authorList>
            <person name="Wu G."/>
            <person name="Miyauchi S."/>
            <person name="Morin E."/>
            <person name="Kuo A."/>
            <person name="Drula E."/>
            <person name="Varga T."/>
            <person name="Kohler A."/>
            <person name="Feng B."/>
            <person name="Cao Y."/>
            <person name="Lipzen A."/>
            <person name="Daum C."/>
            <person name="Hundley H."/>
            <person name="Pangilinan J."/>
            <person name="Johnson J."/>
            <person name="Barry K."/>
            <person name="LaButti K."/>
            <person name="Ng V."/>
            <person name="Ahrendt S."/>
            <person name="Min B."/>
            <person name="Choi I.G."/>
            <person name="Park H."/>
            <person name="Plett J.M."/>
            <person name="Magnuson J."/>
            <person name="Spatafora J.W."/>
            <person name="Nagy L.G."/>
            <person name="Henrissat B."/>
            <person name="Grigoriev I.V."/>
            <person name="Yang Z.L."/>
            <person name="Xu J."/>
            <person name="Martin F.M."/>
        </authorList>
    </citation>
    <scope>NUCLEOTIDE SEQUENCE</scope>
    <source>
        <strain evidence="1">KKN 215</strain>
    </source>
</reference>
<proteinExistence type="predicted"/>
<evidence type="ECO:0000313" key="2">
    <source>
        <dbReference type="Proteomes" id="UP000813824"/>
    </source>
</evidence>
<organism evidence="1 2">
    <name type="scientific">Cristinia sonorae</name>
    <dbReference type="NCBI Taxonomy" id="1940300"/>
    <lineage>
        <taxon>Eukaryota</taxon>
        <taxon>Fungi</taxon>
        <taxon>Dikarya</taxon>
        <taxon>Basidiomycota</taxon>
        <taxon>Agaricomycotina</taxon>
        <taxon>Agaricomycetes</taxon>
        <taxon>Agaricomycetidae</taxon>
        <taxon>Agaricales</taxon>
        <taxon>Pleurotineae</taxon>
        <taxon>Stephanosporaceae</taxon>
        <taxon>Cristinia</taxon>
    </lineage>
</organism>
<dbReference type="AlphaFoldDB" id="A0A8K0UEQ2"/>
<accession>A0A8K0UEQ2</accession>
<evidence type="ECO:0000313" key="1">
    <source>
        <dbReference type="EMBL" id="KAH8082842.1"/>
    </source>
</evidence>
<dbReference type="EMBL" id="JAEVFJ010000049">
    <property type="protein sequence ID" value="KAH8082842.1"/>
    <property type="molecule type" value="Genomic_DNA"/>
</dbReference>
<keyword evidence="2" id="KW-1185">Reference proteome</keyword>